<name>A0A9X0A0Q8_9CNID</name>
<proteinExistence type="predicted"/>
<evidence type="ECO:0000313" key="1">
    <source>
        <dbReference type="EMBL" id="KAJ7390995.1"/>
    </source>
</evidence>
<organism evidence="1 2">
    <name type="scientific">Desmophyllum pertusum</name>
    <dbReference type="NCBI Taxonomy" id="174260"/>
    <lineage>
        <taxon>Eukaryota</taxon>
        <taxon>Metazoa</taxon>
        <taxon>Cnidaria</taxon>
        <taxon>Anthozoa</taxon>
        <taxon>Hexacorallia</taxon>
        <taxon>Scleractinia</taxon>
        <taxon>Caryophylliina</taxon>
        <taxon>Caryophylliidae</taxon>
        <taxon>Desmophyllum</taxon>
    </lineage>
</organism>
<keyword evidence="2" id="KW-1185">Reference proteome</keyword>
<sequence>MGGKLAKDKKGKIIEDDFVEIDKFSGGTTNSAKEKAKESIAIKMATFMMEIGRKGRSMATEFYKYSNGKSIRGWFYKDRFIGSEPNEKLKKQLRKKQKQWSVMLLLYPPQQV</sequence>
<reference evidence="1" key="1">
    <citation type="submission" date="2023-01" db="EMBL/GenBank/DDBJ databases">
        <title>Genome assembly of the deep-sea coral Lophelia pertusa.</title>
        <authorList>
            <person name="Herrera S."/>
            <person name="Cordes E."/>
        </authorList>
    </citation>
    <scope>NUCLEOTIDE SEQUENCE</scope>
    <source>
        <strain evidence="1">USNM1676648</strain>
        <tissue evidence="1">Polyp</tissue>
    </source>
</reference>
<dbReference type="OrthoDB" id="5982821at2759"/>
<accession>A0A9X0A0Q8</accession>
<dbReference type="Proteomes" id="UP001163046">
    <property type="component" value="Unassembled WGS sequence"/>
</dbReference>
<evidence type="ECO:0000313" key="2">
    <source>
        <dbReference type="Proteomes" id="UP001163046"/>
    </source>
</evidence>
<dbReference type="EMBL" id="MU825409">
    <property type="protein sequence ID" value="KAJ7390995.1"/>
    <property type="molecule type" value="Genomic_DNA"/>
</dbReference>
<gene>
    <name evidence="1" type="ORF">OS493_021015</name>
</gene>
<dbReference type="AlphaFoldDB" id="A0A9X0A0Q8"/>
<comment type="caution">
    <text evidence="1">The sequence shown here is derived from an EMBL/GenBank/DDBJ whole genome shotgun (WGS) entry which is preliminary data.</text>
</comment>
<protein>
    <submittedName>
        <fullName evidence="1">Uncharacterized protein</fullName>
    </submittedName>
</protein>